<dbReference type="Pfam" id="PF02635">
    <property type="entry name" value="DsrE"/>
    <property type="match status" value="1"/>
</dbReference>
<dbReference type="NCBIfam" id="TIGR03010">
    <property type="entry name" value="sulf_tusC_dsrF"/>
    <property type="match status" value="1"/>
</dbReference>
<proteinExistence type="inferred from homology"/>
<dbReference type="EMBL" id="BSSU01000008">
    <property type="protein sequence ID" value="GLX82247.1"/>
    <property type="molecule type" value="Genomic_DNA"/>
</dbReference>
<dbReference type="InterPro" id="IPR017462">
    <property type="entry name" value="Sulphur_relay_TusC/DsrF"/>
</dbReference>
<comment type="caution">
    <text evidence="2">The sequence shown here is derived from an EMBL/GenBank/DDBJ whole genome shotgun (WGS) entry which is preliminary data.</text>
</comment>
<dbReference type="InterPro" id="IPR027396">
    <property type="entry name" value="DsrEFH-like"/>
</dbReference>
<dbReference type="NCBIfam" id="NF001238">
    <property type="entry name" value="PRK00211.1"/>
    <property type="match status" value="1"/>
</dbReference>
<dbReference type="Gene3D" id="3.40.1260.10">
    <property type="entry name" value="DsrEFH-like"/>
    <property type="match status" value="1"/>
</dbReference>
<name>A0ABQ6H5Z8_9GAMM</name>
<dbReference type="SUPFAM" id="SSF75169">
    <property type="entry name" value="DsrEFH-like"/>
    <property type="match status" value="1"/>
</dbReference>
<evidence type="ECO:0000313" key="2">
    <source>
        <dbReference type="EMBL" id="GLX82247.1"/>
    </source>
</evidence>
<dbReference type="PANTHER" id="PTHR38780">
    <property type="entry name" value="PROTEIN TUSC"/>
    <property type="match status" value="1"/>
</dbReference>
<accession>A0ABQ6H5Z8</accession>
<comment type="similarity">
    <text evidence="1">Belongs to the DsrF/TusC family.</text>
</comment>
<dbReference type="RefSeq" id="WP_284207612.1">
    <property type="nucleotide sequence ID" value="NZ_BSSU01000008.1"/>
</dbReference>
<reference evidence="2 3" key="1">
    <citation type="submission" date="2023-03" db="EMBL/GenBank/DDBJ databases">
        <title>Draft genome sequence of Thalassotalea eurytherma JCM 18482T.</title>
        <authorList>
            <person name="Sawabe T."/>
        </authorList>
    </citation>
    <scope>NUCLEOTIDE SEQUENCE [LARGE SCALE GENOMIC DNA]</scope>
    <source>
        <strain evidence="2 3">JCM 18482</strain>
    </source>
</reference>
<keyword evidence="3" id="KW-1185">Reference proteome</keyword>
<protein>
    <submittedName>
        <fullName evidence="2">Protein TusC</fullName>
    </submittedName>
</protein>
<dbReference type="InterPro" id="IPR003787">
    <property type="entry name" value="Sulphur_relay_DsrE/F-like"/>
</dbReference>
<sequence>MNKSIAIINSKAPLNGAHAKESLDLALILGSFEQAPSLFFIGDGVWQLTEQNIAMTGAKDFLKTMQALSFYDIENIYVCEHSLYQRNLPNNFALDDVTVLNRTALQNQLAKFTSVLKF</sequence>
<dbReference type="Proteomes" id="UP001157133">
    <property type="component" value="Unassembled WGS sequence"/>
</dbReference>
<dbReference type="PANTHER" id="PTHR38780:SF1">
    <property type="entry name" value="PROTEIN TUSC"/>
    <property type="match status" value="1"/>
</dbReference>
<organism evidence="2 3">
    <name type="scientific">Thalassotalea eurytherma</name>
    <dbReference type="NCBI Taxonomy" id="1144278"/>
    <lineage>
        <taxon>Bacteria</taxon>
        <taxon>Pseudomonadati</taxon>
        <taxon>Pseudomonadota</taxon>
        <taxon>Gammaproteobacteria</taxon>
        <taxon>Alteromonadales</taxon>
        <taxon>Colwelliaceae</taxon>
        <taxon>Thalassotalea</taxon>
    </lineage>
</organism>
<evidence type="ECO:0000313" key="3">
    <source>
        <dbReference type="Proteomes" id="UP001157133"/>
    </source>
</evidence>
<gene>
    <name evidence="2" type="primary">tusC</name>
    <name evidence="2" type="ORF">theurythT_16990</name>
</gene>
<evidence type="ECO:0000256" key="1">
    <source>
        <dbReference type="ARBA" id="ARBA00005996"/>
    </source>
</evidence>